<reference evidence="2 3" key="1">
    <citation type="submission" date="2019-07" db="EMBL/GenBank/DDBJ databases">
        <title>Genomic Encyclopedia of Archaeal and Bacterial Type Strains, Phase II (KMG-II): from individual species to whole genera.</title>
        <authorList>
            <person name="Goeker M."/>
        </authorList>
    </citation>
    <scope>NUCLEOTIDE SEQUENCE [LARGE SCALE GENOMIC DNA]</scope>
    <source>
        <strain evidence="2 3">DSM 46842</strain>
    </source>
</reference>
<evidence type="ECO:0000313" key="2">
    <source>
        <dbReference type="EMBL" id="TYP82081.1"/>
    </source>
</evidence>
<comment type="caution">
    <text evidence="2">The sequence shown here is derived from an EMBL/GenBank/DDBJ whole genome shotgun (WGS) entry which is preliminary data.</text>
</comment>
<feature type="transmembrane region" description="Helical" evidence="1">
    <location>
        <begin position="21"/>
        <end position="38"/>
    </location>
</feature>
<name>A0A5S5CNT3_9ACTN</name>
<keyword evidence="3" id="KW-1185">Reference proteome</keyword>
<organism evidence="2 3">
    <name type="scientific">Blastococcus xanthinilyticus</name>
    <dbReference type="NCBI Taxonomy" id="1564164"/>
    <lineage>
        <taxon>Bacteria</taxon>
        <taxon>Bacillati</taxon>
        <taxon>Actinomycetota</taxon>
        <taxon>Actinomycetes</taxon>
        <taxon>Geodermatophilales</taxon>
        <taxon>Geodermatophilaceae</taxon>
        <taxon>Blastococcus</taxon>
    </lineage>
</organism>
<evidence type="ECO:0000313" key="3">
    <source>
        <dbReference type="Proteomes" id="UP000322499"/>
    </source>
</evidence>
<gene>
    <name evidence="2" type="ORF">BD833_12065</name>
</gene>
<dbReference type="AlphaFoldDB" id="A0A5S5CNT3"/>
<keyword evidence="1" id="KW-0812">Transmembrane</keyword>
<proteinExistence type="predicted"/>
<accession>A0A5S5CNT3</accession>
<feature type="transmembrane region" description="Helical" evidence="1">
    <location>
        <begin position="50"/>
        <end position="72"/>
    </location>
</feature>
<dbReference type="RefSeq" id="WP_166535119.1">
    <property type="nucleotide sequence ID" value="NZ_VNHW01000020.1"/>
</dbReference>
<keyword evidence="1" id="KW-0472">Membrane</keyword>
<keyword evidence="1" id="KW-1133">Transmembrane helix</keyword>
<dbReference type="EMBL" id="VNHW01000020">
    <property type="protein sequence ID" value="TYP82081.1"/>
    <property type="molecule type" value="Genomic_DNA"/>
</dbReference>
<protein>
    <recommendedName>
        <fullName evidence="4">TspO/MBR related protein</fullName>
    </recommendedName>
</protein>
<evidence type="ECO:0000256" key="1">
    <source>
        <dbReference type="SAM" id="Phobius"/>
    </source>
</evidence>
<dbReference type="Proteomes" id="UP000322499">
    <property type="component" value="Unassembled WGS sequence"/>
</dbReference>
<sequence>MPTTARKQHRIGTGGPWGTGLLLLGVAAIAQGIGYLVPRTAGLPGALDALGTYVPIQVGGIFWIAAGAYAVAQALTPPQSHHDVWPLVVMTSLWSLAYLVHWSILAVADGNLTRQWTSGVAWGSLAALIICWGRCVNPPTKQRR</sequence>
<feature type="transmembrane region" description="Helical" evidence="1">
    <location>
        <begin position="116"/>
        <end position="136"/>
    </location>
</feature>
<evidence type="ECO:0008006" key="4">
    <source>
        <dbReference type="Google" id="ProtNLM"/>
    </source>
</evidence>
<feature type="transmembrane region" description="Helical" evidence="1">
    <location>
        <begin position="84"/>
        <end position="104"/>
    </location>
</feature>